<name>A0A0P9LED8_PSESX</name>
<dbReference type="RefSeq" id="WP_003408201.1">
    <property type="nucleotide sequence ID" value="NZ_LGAR01000042.1"/>
</dbReference>
<accession>A0A0P9LED8</accession>
<reference evidence="1 2" key="1">
    <citation type="submission" date="2015-09" db="EMBL/GenBank/DDBJ databases">
        <title>Genome announcement of multiple Pseudomonas syringae strains.</title>
        <authorList>
            <person name="Thakur S."/>
            <person name="Wang P.W."/>
            <person name="Gong Y."/>
            <person name="Weir B.S."/>
            <person name="Guttman D.S."/>
        </authorList>
    </citation>
    <scope>NUCLEOTIDE SEQUENCE [LARGE SCALE GENOMIC DNA]</scope>
    <source>
        <strain evidence="1 2">ICMP2802</strain>
    </source>
</reference>
<dbReference type="Proteomes" id="UP000050297">
    <property type="component" value="Unassembled WGS sequence"/>
</dbReference>
<sequence>MSQEAKVIALEHLVLTLLEDMKVRGGSQPDALVERAIRSIKSSRYPGDEERTEAAVGALKDLWTLVGAKKP</sequence>
<dbReference type="EMBL" id="LJPM01000427">
    <property type="protein sequence ID" value="KPW15360.1"/>
    <property type="molecule type" value="Genomic_DNA"/>
</dbReference>
<dbReference type="AlphaFoldDB" id="A0A0P9LED8"/>
<evidence type="ECO:0000313" key="2">
    <source>
        <dbReference type="Proteomes" id="UP000050297"/>
    </source>
</evidence>
<gene>
    <name evidence="1" type="ORF">ALO91_102169</name>
</gene>
<evidence type="ECO:0000313" key="1">
    <source>
        <dbReference type="EMBL" id="KPW15360.1"/>
    </source>
</evidence>
<organism evidence="1 2">
    <name type="scientific">Pseudomonas syringae pv. aceris</name>
    <dbReference type="NCBI Taxonomy" id="199198"/>
    <lineage>
        <taxon>Bacteria</taxon>
        <taxon>Pseudomonadati</taxon>
        <taxon>Pseudomonadota</taxon>
        <taxon>Gammaproteobacteria</taxon>
        <taxon>Pseudomonadales</taxon>
        <taxon>Pseudomonadaceae</taxon>
        <taxon>Pseudomonas</taxon>
        <taxon>Pseudomonas syringae</taxon>
    </lineage>
</organism>
<protein>
    <submittedName>
        <fullName evidence="1">Uncharacterized protein</fullName>
    </submittedName>
</protein>
<proteinExistence type="predicted"/>
<comment type="caution">
    <text evidence="1">The sequence shown here is derived from an EMBL/GenBank/DDBJ whole genome shotgun (WGS) entry which is preliminary data.</text>
</comment>